<dbReference type="GeneID" id="64703816"/>
<dbReference type="EMBL" id="JABBWM010000030">
    <property type="protein sequence ID" value="KAG2107641.1"/>
    <property type="molecule type" value="Genomic_DNA"/>
</dbReference>
<evidence type="ECO:0000313" key="1">
    <source>
        <dbReference type="EMBL" id="KAG2107641.1"/>
    </source>
</evidence>
<dbReference type="OrthoDB" id="2685814at2759"/>
<keyword evidence="2" id="KW-1185">Reference proteome</keyword>
<accession>A0A9P7F721</accession>
<organism evidence="1 2">
    <name type="scientific">Suillus discolor</name>
    <dbReference type="NCBI Taxonomy" id="1912936"/>
    <lineage>
        <taxon>Eukaryota</taxon>
        <taxon>Fungi</taxon>
        <taxon>Dikarya</taxon>
        <taxon>Basidiomycota</taxon>
        <taxon>Agaricomycotina</taxon>
        <taxon>Agaricomycetes</taxon>
        <taxon>Agaricomycetidae</taxon>
        <taxon>Boletales</taxon>
        <taxon>Suillineae</taxon>
        <taxon>Suillaceae</taxon>
        <taxon>Suillus</taxon>
    </lineage>
</organism>
<gene>
    <name evidence="1" type="ORF">F5147DRAFT_774086</name>
</gene>
<dbReference type="AlphaFoldDB" id="A0A9P7F721"/>
<dbReference type="Proteomes" id="UP000823399">
    <property type="component" value="Unassembled WGS sequence"/>
</dbReference>
<evidence type="ECO:0000313" key="2">
    <source>
        <dbReference type="Proteomes" id="UP000823399"/>
    </source>
</evidence>
<dbReference type="RefSeq" id="XP_041292372.1">
    <property type="nucleotide sequence ID" value="XM_041441557.1"/>
</dbReference>
<comment type="caution">
    <text evidence="1">The sequence shown here is derived from an EMBL/GenBank/DDBJ whole genome shotgun (WGS) entry which is preliminary data.</text>
</comment>
<sequence length="161" mass="17612">MSHKFDLPYLTPHCNSIITLKPQPSPSMCDAMYSLMNIFAGQAAFIFIHCGSQCTAQFHVVPSADIRDSPSRSSTHHPSVTVLVVARGIFVHSALLARVVHSIAYDPAVHIVCVEGLALAELLASDARLTLAINHSEGHLENISHYMDPQTRLILDFPPMT</sequence>
<protein>
    <submittedName>
        <fullName evidence="1">Uncharacterized protein</fullName>
    </submittedName>
</protein>
<proteinExistence type="predicted"/>
<reference evidence="1" key="1">
    <citation type="journal article" date="2020" name="New Phytol.">
        <title>Comparative genomics reveals dynamic genome evolution in host specialist ectomycorrhizal fungi.</title>
        <authorList>
            <person name="Lofgren L.A."/>
            <person name="Nguyen N.H."/>
            <person name="Vilgalys R."/>
            <person name="Ruytinx J."/>
            <person name="Liao H.L."/>
            <person name="Branco S."/>
            <person name="Kuo A."/>
            <person name="LaButti K."/>
            <person name="Lipzen A."/>
            <person name="Andreopoulos W."/>
            <person name="Pangilinan J."/>
            <person name="Riley R."/>
            <person name="Hundley H."/>
            <person name="Na H."/>
            <person name="Barry K."/>
            <person name="Grigoriev I.V."/>
            <person name="Stajich J.E."/>
            <person name="Kennedy P.G."/>
        </authorList>
    </citation>
    <scope>NUCLEOTIDE SEQUENCE</scope>
    <source>
        <strain evidence="1">FC423</strain>
    </source>
</reference>
<name>A0A9P7F721_9AGAM</name>